<evidence type="ECO:0000313" key="1">
    <source>
        <dbReference type="EMBL" id="ALA07256.1"/>
    </source>
</evidence>
<dbReference type="RefSeq" id="YP_009199188.1">
    <property type="nucleotide sequence ID" value="NC_028805.1"/>
</dbReference>
<gene>
    <name evidence="1" type="ORF">JENST_127</name>
</gene>
<dbReference type="KEGG" id="vg:26626075"/>
<name>A0A0K2CNC5_9CAUD</name>
<sequence length="66" mass="7549">MNTCTCGGRPFTDLKCKPCLEELIQKGKAKIVELQELISDIECTLDDAEFYLELWNKGKHSEQEDV</sequence>
<protein>
    <submittedName>
        <fullName evidence="1">Uncharacterized protein</fullName>
    </submittedName>
</protein>
<dbReference type="Proteomes" id="UP000208104">
    <property type="component" value="Segment"/>
</dbReference>
<dbReference type="EMBL" id="KT151955">
    <property type="protein sequence ID" value="ALA07256.1"/>
    <property type="molecule type" value="Genomic_DNA"/>
</dbReference>
<proteinExistence type="predicted"/>
<evidence type="ECO:0000313" key="2">
    <source>
        <dbReference type="Proteomes" id="UP000208104"/>
    </source>
</evidence>
<organism evidence="1 2">
    <name type="scientific">Brevibacillus phage Jenst</name>
    <dbReference type="NCBI Taxonomy" id="1691954"/>
    <lineage>
        <taxon>Viruses</taxon>
        <taxon>Duplodnaviria</taxon>
        <taxon>Heunggongvirae</taxon>
        <taxon>Uroviricota</taxon>
        <taxon>Caudoviricetes</taxon>
        <taxon>Jenstvirus</taxon>
        <taxon>Jenstvirus jenst</taxon>
    </lineage>
</organism>
<keyword evidence="2" id="KW-1185">Reference proteome</keyword>
<reference evidence="1 2" key="1">
    <citation type="journal article" date="2015" name="Genome Announc.">
        <title>Genome Sequences of Five Additional Brevibacillus laterosporus Bacteriophages.</title>
        <authorList>
            <person name="Merrill B.D."/>
            <person name="Berg J.A."/>
            <person name="Graves K.A."/>
            <person name="Ward A.T."/>
            <person name="Hilton J.A."/>
            <person name="Wake B.N."/>
            <person name="Grose J.H."/>
            <person name="Breakwell D.P."/>
            <person name="Burnett S.H."/>
        </authorList>
    </citation>
    <scope>NUCLEOTIDE SEQUENCE [LARGE SCALE GENOMIC DNA]</scope>
</reference>
<dbReference type="GeneID" id="26626075"/>
<accession>A0A0K2CNC5</accession>